<evidence type="ECO:0000313" key="1">
    <source>
        <dbReference type="EMBL" id="CAN67388.1"/>
    </source>
</evidence>
<sequence length="383" mass="44275">MPIRSLKSSFGYILTSNPQLMISRMKINLREYTSTLKLIKQIVNSRKRKFIPLNRVDIIRFGPKRAFMALNAFTRLREVYTYIARGTFPPIRCGMSHIRFSKDCGMHKRYHNLPYLSMKGKVWKMHAGMDTLKGYHVKNGKYVAYETNQHTGKDGIPTIQWAFRITIGGVFGRMLNLSFSIWENAKVNKEMRYSIYKPCDYVIMTAQTGPITCGKPILKSSIPDLCTVHLQKAQKYLHRALKRSSFNVASSSKPAPKFHIIAAEYVHQIQEKIRAAQRENKHEVENQPAIIEDFFRAFEAAIWEEISRRFEGIIGCCSDKDQSAFSEFEKLLFEMIRRESFESMRGSCRFGSMQGFSEREERTADAADFYLEQGAAATSRDHH</sequence>
<dbReference type="PANTHER" id="PTHR13453">
    <property type="entry name" value="KAT8 REGULATORY NSL COMPLEX SUBUNIT 2"/>
    <property type="match status" value="1"/>
</dbReference>
<accession>A5B1F6</accession>
<dbReference type="EMBL" id="AM443288">
    <property type="protein sequence ID" value="CAN67388.1"/>
    <property type="molecule type" value="Genomic_DNA"/>
</dbReference>
<name>A5B1F6_VITVI</name>
<dbReference type="AlphaFoldDB" id="A5B1F6"/>
<proteinExistence type="predicted"/>
<dbReference type="GO" id="GO:0000123">
    <property type="term" value="C:histone acetyltransferase complex"/>
    <property type="evidence" value="ECO:0007669"/>
    <property type="project" value="InterPro"/>
</dbReference>
<dbReference type="InterPro" id="IPR026316">
    <property type="entry name" value="NSL2"/>
</dbReference>
<organism evidence="1">
    <name type="scientific">Vitis vinifera</name>
    <name type="common">Grape</name>
    <dbReference type="NCBI Taxonomy" id="29760"/>
    <lineage>
        <taxon>Eukaryota</taxon>
        <taxon>Viridiplantae</taxon>
        <taxon>Streptophyta</taxon>
        <taxon>Embryophyta</taxon>
        <taxon>Tracheophyta</taxon>
        <taxon>Spermatophyta</taxon>
        <taxon>Magnoliopsida</taxon>
        <taxon>eudicotyledons</taxon>
        <taxon>Gunneridae</taxon>
        <taxon>Pentapetalae</taxon>
        <taxon>rosids</taxon>
        <taxon>Vitales</taxon>
        <taxon>Vitaceae</taxon>
        <taxon>Viteae</taxon>
        <taxon>Vitis</taxon>
    </lineage>
</organism>
<gene>
    <name evidence="1" type="ORF">VITISV_000100</name>
</gene>
<protein>
    <submittedName>
        <fullName evidence="1">Uncharacterized protein</fullName>
    </submittedName>
</protein>
<dbReference type="PANTHER" id="PTHR13453:SF1">
    <property type="entry name" value="KAT8 REGULATORY NSL COMPLEX SUBUNIT 2"/>
    <property type="match status" value="1"/>
</dbReference>
<reference evidence="1" key="1">
    <citation type="journal article" date="2007" name="PLoS ONE">
        <title>The first genome sequence of an elite grapevine cultivar (Pinot noir Vitis vinifera L.): coping with a highly heterozygous genome.</title>
        <authorList>
            <person name="Velasco R."/>
            <person name="Zharkikh A."/>
            <person name="Troggio M."/>
            <person name="Cartwright D.A."/>
            <person name="Cestaro A."/>
            <person name="Pruss D."/>
            <person name="Pindo M."/>
            <person name="FitzGerald L.M."/>
            <person name="Vezzulli S."/>
            <person name="Reid J."/>
            <person name="Malacarne G."/>
            <person name="Iliev D."/>
            <person name="Coppola G."/>
            <person name="Wardell B."/>
            <person name="Micheletti D."/>
            <person name="Macalma T."/>
            <person name="Facci M."/>
            <person name="Mitchell J.T."/>
            <person name="Perazzolli M."/>
            <person name="Eldredge G."/>
            <person name="Gatto P."/>
            <person name="Oyzerski R."/>
            <person name="Moretto M."/>
            <person name="Gutin N."/>
            <person name="Stefanini M."/>
            <person name="Chen Y."/>
            <person name="Segala C."/>
            <person name="Davenport C."/>
            <person name="Dematte L."/>
            <person name="Mraz A."/>
            <person name="Battilana J."/>
            <person name="Stormo K."/>
            <person name="Costa F."/>
            <person name="Tao Q."/>
            <person name="Si-Ammour A."/>
            <person name="Harkins T."/>
            <person name="Lackey A."/>
            <person name="Perbost C."/>
            <person name="Taillon B."/>
            <person name="Stella A."/>
            <person name="Solovyev V."/>
            <person name="Fawcett J.A."/>
            <person name="Sterck L."/>
            <person name="Vandepoele K."/>
            <person name="Grando S.M."/>
            <person name="Toppo S."/>
            <person name="Moser C."/>
            <person name="Lanchbury J."/>
            <person name="Bogden R."/>
            <person name="Skolnick M."/>
            <person name="Sgaramella V."/>
            <person name="Bhatnagar S.K."/>
            <person name="Fontana P."/>
            <person name="Gutin A."/>
            <person name="Van de Peer Y."/>
            <person name="Salamini F."/>
            <person name="Viola R."/>
        </authorList>
    </citation>
    <scope>NUCLEOTIDE SEQUENCE</scope>
</reference>
<dbReference type="ExpressionAtlas" id="A5B1F6">
    <property type="expression patterns" value="baseline and differential"/>
</dbReference>